<sequence>MRHLHVGAFHAIEVRRAGAGAPECECEMSKVPKGTPAASIAWAQLARPSATGCQQREVPPLRGPESRPRARCSQERPALGSPHSRVPASPLLRNHLASLLSPLRPSPTALHTVHTYGTSTAGTRQFDRVYSNYRISPYLYLSVALCLSSGSPRF</sequence>
<dbReference type="GeneID" id="300576772"/>
<accession>A0ABY2H458</accession>
<dbReference type="Proteomes" id="UP001642720">
    <property type="component" value="Unassembled WGS sequence"/>
</dbReference>
<name>A0ABY2H458_9HYPO</name>
<protein>
    <submittedName>
        <fullName evidence="2">Uncharacterized protein</fullName>
    </submittedName>
</protein>
<feature type="region of interest" description="Disordered" evidence="1">
    <location>
        <begin position="48"/>
        <end position="89"/>
    </location>
</feature>
<proteinExistence type="predicted"/>
<gene>
    <name evidence="2" type="ORF">CCMA1212_005041</name>
</gene>
<dbReference type="RefSeq" id="XP_073558718.1">
    <property type="nucleotide sequence ID" value="XM_073702322.1"/>
</dbReference>
<evidence type="ECO:0000313" key="2">
    <source>
        <dbReference type="EMBL" id="TFB02517.1"/>
    </source>
</evidence>
<evidence type="ECO:0000256" key="1">
    <source>
        <dbReference type="SAM" id="MobiDB-lite"/>
    </source>
</evidence>
<comment type="caution">
    <text evidence="2">The sequence shown here is derived from an EMBL/GenBank/DDBJ whole genome shotgun (WGS) entry which is preliminary data.</text>
</comment>
<evidence type="ECO:0000313" key="3">
    <source>
        <dbReference type="Proteomes" id="UP001642720"/>
    </source>
</evidence>
<reference evidence="2 3" key="1">
    <citation type="submission" date="2018-01" db="EMBL/GenBank/DDBJ databases">
        <title>Genome characterization of the sugarcane-associated fungus Trichoderma ghanense CCMA-1212 and their application in lignocelulose bioconversion.</title>
        <authorList>
            <person name="Steindorff A.S."/>
            <person name="Mendes T.D."/>
            <person name="Vilela E.S.D."/>
            <person name="Rodrigues D.S."/>
            <person name="Formighieri E.F."/>
            <person name="Melo I.S."/>
            <person name="Favaro L.C.L."/>
        </authorList>
    </citation>
    <scope>NUCLEOTIDE SEQUENCE [LARGE SCALE GENOMIC DNA]</scope>
    <source>
        <strain evidence="2 3">CCMA-1212</strain>
    </source>
</reference>
<keyword evidence="3" id="KW-1185">Reference proteome</keyword>
<dbReference type="EMBL" id="PPTA01000006">
    <property type="protein sequence ID" value="TFB02517.1"/>
    <property type="molecule type" value="Genomic_DNA"/>
</dbReference>
<organism evidence="2 3">
    <name type="scientific">Trichoderma ghanense</name>
    <dbReference type="NCBI Taxonomy" id="65468"/>
    <lineage>
        <taxon>Eukaryota</taxon>
        <taxon>Fungi</taxon>
        <taxon>Dikarya</taxon>
        <taxon>Ascomycota</taxon>
        <taxon>Pezizomycotina</taxon>
        <taxon>Sordariomycetes</taxon>
        <taxon>Hypocreomycetidae</taxon>
        <taxon>Hypocreales</taxon>
        <taxon>Hypocreaceae</taxon>
        <taxon>Trichoderma</taxon>
    </lineage>
</organism>
<feature type="compositionally biased region" description="Basic and acidic residues" evidence="1">
    <location>
        <begin position="64"/>
        <end position="74"/>
    </location>
</feature>